<dbReference type="InterPro" id="IPR036737">
    <property type="entry name" value="OmpA-like_sf"/>
</dbReference>
<sequence length="215" mass="22222">MKKILIVSACVVALSGCQTTRPNATTGEMETSNTTTGALLGCAGGAIIGAIANNGKGAAIGCAAGGVTGGVIGAQMDKTEAALRQELVNSGVQVKRNGDQIQLIMANAIAFETGKVDLSQSIKPSLNSVIKVMARYPDTNLLIEGHTDSVGSESSNQVLSERRAYAVSNYLNANGFDANRSRAVGFGELSPMCGNDSEQGKACNRRVELKITPKT</sequence>
<dbReference type="InterPro" id="IPR006665">
    <property type="entry name" value="OmpA-like"/>
</dbReference>
<dbReference type="PRINTS" id="PR01021">
    <property type="entry name" value="OMPADOMAIN"/>
</dbReference>
<evidence type="ECO:0000256" key="5">
    <source>
        <dbReference type="SAM" id="SignalP"/>
    </source>
</evidence>
<dbReference type="Pfam" id="PF13488">
    <property type="entry name" value="Gly-zipper_Omp"/>
    <property type="match status" value="1"/>
</dbReference>
<evidence type="ECO:0000259" key="6">
    <source>
        <dbReference type="PROSITE" id="PS51123"/>
    </source>
</evidence>
<keyword evidence="8" id="KW-1185">Reference proteome</keyword>
<evidence type="ECO:0000256" key="4">
    <source>
        <dbReference type="PROSITE-ProRule" id="PRU00473"/>
    </source>
</evidence>
<dbReference type="PROSITE" id="PS51123">
    <property type="entry name" value="OMPA_2"/>
    <property type="match status" value="1"/>
</dbReference>
<evidence type="ECO:0000313" key="7">
    <source>
        <dbReference type="EMBL" id="RKF19726.1"/>
    </source>
</evidence>
<proteinExistence type="predicted"/>
<dbReference type="InterPro" id="IPR050330">
    <property type="entry name" value="Bact_OuterMem_StrucFunc"/>
</dbReference>
<dbReference type="PANTHER" id="PTHR30329:SF21">
    <property type="entry name" value="LIPOPROTEIN YIAD-RELATED"/>
    <property type="match status" value="1"/>
</dbReference>
<dbReference type="InterPro" id="IPR039567">
    <property type="entry name" value="Gly-zipper"/>
</dbReference>
<keyword evidence="5" id="KW-0732">Signal</keyword>
<dbReference type="Gene3D" id="3.30.1330.60">
    <property type="entry name" value="OmpA-like domain"/>
    <property type="match status" value="1"/>
</dbReference>
<evidence type="ECO:0000256" key="1">
    <source>
        <dbReference type="ARBA" id="ARBA00004442"/>
    </source>
</evidence>
<feature type="chain" id="PRO_5019263384" evidence="5">
    <location>
        <begin position="25"/>
        <end position="215"/>
    </location>
</feature>
<dbReference type="Pfam" id="PF00691">
    <property type="entry name" value="OmpA"/>
    <property type="match status" value="1"/>
</dbReference>
<accession>A0A420EGP5</accession>
<organism evidence="7 8">
    <name type="scientific">Alginatibacterium sediminis</name>
    <dbReference type="NCBI Taxonomy" id="2164068"/>
    <lineage>
        <taxon>Bacteria</taxon>
        <taxon>Pseudomonadati</taxon>
        <taxon>Pseudomonadota</taxon>
        <taxon>Gammaproteobacteria</taxon>
        <taxon>Alteromonadales</taxon>
        <taxon>Alteromonadaceae</taxon>
        <taxon>Alginatibacterium</taxon>
    </lineage>
</organism>
<dbReference type="RefSeq" id="WP_120353731.1">
    <property type="nucleotide sequence ID" value="NZ_RAQO01000004.1"/>
</dbReference>
<comment type="subcellular location">
    <subcellularLocation>
        <location evidence="1">Cell outer membrane</location>
    </subcellularLocation>
</comment>
<dbReference type="PROSITE" id="PS51257">
    <property type="entry name" value="PROKAR_LIPOPROTEIN"/>
    <property type="match status" value="1"/>
</dbReference>
<keyword evidence="2 4" id="KW-0472">Membrane</keyword>
<dbReference type="EMBL" id="RAQO01000004">
    <property type="protein sequence ID" value="RKF19726.1"/>
    <property type="molecule type" value="Genomic_DNA"/>
</dbReference>
<feature type="signal peptide" evidence="5">
    <location>
        <begin position="1"/>
        <end position="24"/>
    </location>
</feature>
<dbReference type="InterPro" id="IPR006664">
    <property type="entry name" value="OMP_bac"/>
</dbReference>
<evidence type="ECO:0000313" key="8">
    <source>
        <dbReference type="Proteomes" id="UP000286482"/>
    </source>
</evidence>
<protein>
    <submittedName>
        <fullName evidence="7">OmpA family protein</fullName>
    </submittedName>
</protein>
<reference evidence="7 8" key="1">
    <citation type="submission" date="2018-09" db="EMBL/GenBank/DDBJ databases">
        <authorList>
            <person name="Wang Z."/>
        </authorList>
    </citation>
    <scope>NUCLEOTIDE SEQUENCE [LARGE SCALE GENOMIC DNA]</scope>
    <source>
        <strain evidence="7 8">ALS 81</strain>
    </source>
</reference>
<dbReference type="CDD" id="cd07185">
    <property type="entry name" value="OmpA_C-like"/>
    <property type="match status" value="1"/>
</dbReference>
<dbReference type="GO" id="GO:0009279">
    <property type="term" value="C:cell outer membrane"/>
    <property type="evidence" value="ECO:0007669"/>
    <property type="project" value="UniProtKB-SubCell"/>
</dbReference>
<dbReference type="Proteomes" id="UP000286482">
    <property type="component" value="Unassembled WGS sequence"/>
</dbReference>
<gene>
    <name evidence="7" type="ORF">DBZ36_04510</name>
</gene>
<dbReference type="SUPFAM" id="SSF103088">
    <property type="entry name" value="OmpA-like"/>
    <property type="match status" value="1"/>
</dbReference>
<feature type="domain" description="OmpA-like" evidence="6">
    <location>
        <begin position="98"/>
        <end position="215"/>
    </location>
</feature>
<dbReference type="OrthoDB" id="9782229at2"/>
<dbReference type="AlphaFoldDB" id="A0A420EGP5"/>
<keyword evidence="3" id="KW-0998">Cell outer membrane</keyword>
<evidence type="ECO:0000256" key="2">
    <source>
        <dbReference type="ARBA" id="ARBA00023136"/>
    </source>
</evidence>
<name>A0A420EGP5_9ALTE</name>
<evidence type="ECO:0000256" key="3">
    <source>
        <dbReference type="ARBA" id="ARBA00023237"/>
    </source>
</evidence>
<comment type="caution">
    <text evidence="7">The sequence shown here is derived from an EMBL/GenBank/DDBJ whole genome shotgun (WGS) entry which is preliminary data.</text>
</comment>
<dbReference type="PANTHER" id="PTHR30329">
    <property type="entry name" value="STATOR ELEMENT OF FLAGELLAR MOTOR COMPLEX"/>
    <property type="match status" value="1"/>
</dbReference>